<organism evidence="1 2">
    <name type="scientific">Candidatus Thiothrix singaporensis</name>
    <dbReference type="NCBI Taxonomy" id="2799669"/>
    <lineage>
        <taxon>Bacteria</taxon>
        <taxon>Pseudomonadati</taxon>
        <taxon>Pseudomonadota</taxon>
        <taxon>Gammaproteobacteria</taxon>
        <taxon>Thiotrichales</taxon>
        <taxon>Thiotrichaceae</taxon>
        <taxon>Thiothrix</taxon>
    </lineage>
</organism>
<accession>A0A7L6AN65</accession>
<evidence type="ECO:0000313" key="2">
    <source>
        <dbReference type="Proteomes" id="UP000510621"/>
    </source>
</evidence>
<sequence length="84" mass="9748">MNLQKLIYKAEFEAIVLNVYEELLAWVRANPSYREEIPCEACIDSIIKSAHGHIIELVGDTEKIIADIYREFCRDLGGSYKWLE</sequence>
<name>A0A7L6AN65_9GAMM</name>
<proteinExistence type="predicted"/>
<gene>
    <name evidence="1" type="ORF">HZT40_01360</name>
</gene>
<evidence type="ECO:0000313" key="1">
    <source>
        <dbReference type="EMBL" id="QLQ30485.1"/>
    </source>
</evidence>
<keyword evidence="2" id="KW-1185">Reference proteome</keyword>
<reference evidence="1" key="1">
    <citation type="submission" date="2020-06" db="EMBL/GenBank/DDBJ databases">
        <title>Analysis procedures for assessing recovery of high quality, complete, closed genomes from Nanopore long read metagenome sequencing.</title>
        <authorList>
            <person name="Bessarab I."/>
            <person name="Arumugam K."/>
            <person name="Haryono M."/>
            <person name="Liu X."/>
            <person name="Roy S."/>
            <person name="Zuniga-Montanez R.E."/>
            <person name="Qiu G."/>
            <person name="Drautz-Moses D.I."/>
            <person name="Law Y.Y."/>
            <person name="Wuertz S."/>
            <person name="Lauro F.M."/>
            <person name="Huson D.H."/>
            <person name="Williams R.B."/>
        </authorList>
    </citation>
    <scope>NUCLEOTIDE SEQUENCE [LARGE SCALE GENOMIC DNA]</scope>
    <source>
        <strain evidence="1">SSD2</strain>
    </source>
</reference>
<protein>
    <submittedName>
        <fullName evidence="1">Uncharacterized protein</fullName>
    </submittedName>
</protein>
<dbReference type="Proteomes" id="UP000510621">
    <property type="component" value="Chromosome"/>
</dbReference>
<dbReference type="AlphaFoldDB" id="A0A7L6AN65"/>
<dbReference type="KEGG" id="this:HZT40_01360"/>
<dbReference type="EMBL" id="CP059265">
    <property type="protein sequence ID" value="QLQ30485.1"/>
    <property type="molecule type" value="Genomic_DNA"/>
</dbReference>